<dbReference type="AlphaFoldDB" id="A0A2W5A4T9"/>
<feature type="transmembrane region" description="Helical" evidence="5">
    <location>
        <begin position="256"/>
        <end position="278"/>
    </location>
</feature>
<evidence type="ECO:0000256" key="4">
    <source>
        <dbReference type="ARBA" id="ARBA00023136"/>
    </source>
</evidence>
<dbReference type="PANTHER" id="PTHR11814">
    <property type="entry name" value="SULFATE TRANSPORTER"/>
    <property type="match status" value="1"/>
</dbReference>
<keyword evidence="2 5" id="KW-0812">Transmembrane</keyword>
<accession>A0A2W5A4T9</accession>
<feature type="transmembrane region" description="Helical" evidence="5">
    <location>
        <begin position="290"/>
        <end position="310"/>
    </location>
</feature>
<reference evidence="7 8" key="1">
    <citation type="submission" date="2017-08" db="EMBL/GenBank/DDBJ databases">
        <title>Infants hospitalized years apart are colonized by the same room-sourced microbial strains.</title>
        <authorList>
            <person name="Brooks B."/>
            <person name="Olm M.R."/>
            <person name="Firek B.A."/>
            <person name="Baker R."/>
            <person name="Thomas B.C."/>
            <person name="Morowitz M.J."/>
            <person name="Banfield J.F."/>
        </authorList>
    </citation>
    <scope>NUCLEOTIDE SEQUENCE [LARGE SCALE GENOMIC DNA]</scope>
    <source>
        <strain evidence="7">S2_018_000_R2_104</strain>
    </source>
</reference>
<dbReference type="Proteomes" id="UP000249557">
    <property type="component" value="Unassembled WGS sequence"/>
</dbReference>
<feature type="transmembrane region" description="Helical" evidence="5">
    <location>
        <begin position="203"/>
        <end position="225"/>
    </location>
</feature>
<evidence type="ECO:0000256" key="5">
    <source>
        <dbReference type="SAM" id="Phobius"/>
    </source>
</evidence>
<feature type="transmembrane region" description="Helical" evidence="5">
    <location>
        <begin position="130"/>
        <end position="158"/>
    </location>
</feature>
<comment type="subcellular location">
    <subcellularLocation>
        <location evidence="1">Membrane</location>
        <topology evidence="1">Multi-pass membrane protein</topology>
    </subcellularLocation>
</comment>
<gene>
    <name evidence="7" type="ORF">DI626_03890</name>
</gene>
<dbReference type="GO" id="GO:0055085">
    <property type="term" value="P:transmembrane transport"/>
    <property type="evidence" value="ECO:0007669"/>
    <property type="project" value="InterPro"/>
</dbReference>
<feature type="transmembrane region" description="Helical" evidence="5">
    <location>
        <begin position="386"/>
        <end position="417"/>
    </location>
</feature>
<feature type="transmembrane region" description="Helical" evidence="5">
    <location>
        <begin position="30"/>
        <end position="51"/>
    </location>
</feature>
<feature type="transmembrane region" description="Helical" evidence="5">
    <location>
        <begin position="97"/>
        <end position="118"/>
    </location>
</feature>
<dbReference type="InterPro" id="IPR001902">
    <property type="entry name" value="SLC26A/SulP_fam"/>
</dbReference>
<evidence type="ECO:0000313" key="8">
    <source>
        <dbReference type="Proteomes" id="UP000249557"/>
    </source>
</evidence>
<sequence length="422" mass="43616">MTVRFSFPVSTALRESIAGGYGSAVFKSDLGAALVVALIALPLSMALAIAVGLPPQHGLCTAIIAGIVAAFLGGSRFQVSGPTAAFVAILAPIVAQYGLSGLIWCQLMAGAVLIVLGLSKLGRYIAHVPYAVTTGFTAGIAVVIATLSLNDFFGLHIAHPGGHYWEKAANIAASMPNLTPMETLVSVVTLGVMIVFPRFSKAIPAPIVGIGAGTLLSVFAAKYGMPVDTIASRFPPGIPASMPAFHLPEMTDLMPLILPAVTVALLAALESLLSASVADNITDTKHNPDSELVGIGLGNIACGLFAGIPATGALARTAANIHAGAKTPLASVYHALFLLVFMLALAPYISEIPMAALAALLLITAWRMAHIHLVKDILKAGNREDTALLLVTFILTVIFDMVVGVGAGLALALLFYLERKKS</sequence>
<proteinExistence type="predicted"/>
<dbReference type="InterPro" id="IPR011547">
    <property type="entry name" value="SLC26A/SulP_dom"/>
</dbReference>
<feature type="transmembrane region" description="Helical" evidence="5">
    <location>
        <begin position="58"/>
        <end position="77"/>
    </location>
</feature>
<dbReference type="GO" id="GO:0016020">
    <property type="term" value="C:membrane"/>
    <property type="evidence" value="ECO:0007669"/>
    <property type="project" value="UniProtKB-SubCell"/>
</dbReference>
<name>A0A2W5A4T9_9BACT</name>
<organism evidence="7 8">
    <name type="scientific">Micavibrio aeruginosavorus</name>
    <dbReference type="NCBI Taxonomy" id="349221"/>
    <lineage>
        <taxon>Bacteria</taxon>
        <taxon>Pseudomonadati</taxon>
        <taxon>Bdellovibrionota</taxon>
        <taxon>Bdellovibrionia</taxon>
        <taxon>Bdellovibrionales</taxon>
        <taxon>Pseudobdellovibrionaceae</taxon>
        <taxon>Micavibrio</taxon>
    </lineage>
</organism>
<evidence type="ECO:0000259" key="6">
    <source>
        <dbReference type="Pfam" id="PF00916"/>
    </source>
</evidence>
<keyword evidence="4 5" id="KW-0472">Membrane</keyword>
<dbReference type="EMBL" id="QFNK01000056">
    <property type="protein sequence ID" value="PZO87469.1"/>
    <property type="molecule type" value="Genomic_DNA"/>
</dbReference>
<dbReference type="Pfam" id="PF00916">
    <property type="entry name" value="Sulfate_transp"/>
    <property type="match status" value="1"/>
</dbReference>
<feature type="transmembrane region" description="Helical" evidence="5">
    <location>
        <begin position="330"/>
        <end position="349"/>
    </location>
</feature>
<feature type="transmembrane region" description="Helical" evidence="5">
    <location>
        <begin position="356"/>
        <end position="374"/>
    </location>
</feature>
<evidence type="ECO:0000256" key="3">
    <source>
        <dbReference type="ARBA" id="ARBA00022989"/>
    </source>
</evidence>
<evidence type="ECO:0000313" key="7">
    <source>
        <dbReference type="EMBL" id="PZO87469.1"/>
    </source>
</evidence>
<comment type="caution">
    <text evidence="7">The sequence shown here is derived from an EMBL/GenBank/DDBJ whole genome shotgun (WGS) entry which is preliminary data.</text>
</comment>
<protein>
    <submittedName>
        <fullName evidence="7">C4-dicarboxylic acid transporter DauA</fullName>
    </submittedName>
</protein>
<keyword evidence="3 5" id="KW-1133">Transmembrane helix</keyword>
<evidence type="ECO:0000256" key="2">
    <source>
        <dbReference type="ARBA" id="ARBA00022692"/>
    </source>
</evidence>
<evidence type="ECO:0000256" key="1">
    <source>
        <dbReference type="ARBA" id="ARBA00004141"/>
    </source>
</evidence>
<feature type="domain" description="SLC26A/SulP transporter" evidence="6">
    <location>
        <begin position="26"/>
        <end position="390"/>
    </location>
</feature>